<keyword evidence="3" id="KW-0732">Signal</keyword>
<dbReference type="OrthoDB" id="636724at2"/>
<dbReference type="InterPro" id="IPR055372">
    <property type="entry name" value="CBM96"/>
</dbReference>
<keyword evidence="5" id="KW-0812">Transmembrane</keyword>
<evidence type="ECO:0000313" key="9">
    <source>
        <dbReference type="Proteomes" id="UP000319908"/>
    </source>
</evidence>
<accession>A0A5C6BEZ6</accession>
<dbReference type="NCBIfam" id="NF033679">
    <property type="entry name" value="DNRLRE_dom"/>
    <property type="match status" value="1"/>
</dbReference>
<dbReference type="RefSeq" id="WP_146408933.1">
    <property type="nucleotide sequence ID" value="NZ_SJPU01000003.1"/>
</dbReference>
<feature type="compositionally biased region" description="Polar residues" evidence="4">
    <location>
        <begin position="428"/>
        <end position="437"/>
    </location>
</feature>
<evidence type="ECO:0000259" key="7">
    <source>
        <dbReference type="Pfam" id="PF24517"/>
    </source>
</evidence>
<comment type="subcellular location">
    <subcellularLocation>
        <location evidence="1">Secreted</location>
    </subcellularLocation>
</comment>
<protein>
    <submittedName>
        <fullName evidence="8">FecR protein</fullName>
    </submittedName>
</protein>
<keyword evidence="5" id="KW-1133">Transmembrane helix</keyword>
<dbReference type="GO" id="GO:0016989">
    <property type="term" value="F:sigma factor antagonist activity"/>
    <property type="evidence" value="ECO:0007669"/>
    <property type="project" value="TreeGrafter"/>
</dbReference>
<feature type="transmembrane region" description="Helical" evidence="5">
    <location>
        <begin position="78"/>
        <end position="97"/>
    </location>
</feature>
<dbReference type="Pfam" id="PF04773">
    <property type="entry name" value="FecR"/>
    <property type="match status" value="1"/>
</dbReference>
<reference evidence="8 9" key="1">
    <citation type="journal article" date="2020" name="Antonie Van Leeuwenhoek">
        <title>Rhodopirellula heiligendammensis sp. nov., Rhodopirellula pilleata sp. nov., and Rhodopirellula solitaria sp. nov. isolated from natural or artificial marine surfaces in Northern Germany and California, USA, and emended description of the genus Rhodopirellula.</title>
        <authorList>
            <person name="Kallscheuer N."/>
            <person name="Wiegand S."/>
            <person name="Jogler M."/>
            <person name="Boedeker C."/>
            <person name="Peeters S.H."/>
            <person name="Rast P."/>
            <person name="Heuer A."/>
            <person name="Jetten M.S.M."/>
            <person name="Rohde M."/>
            <person name="Jogler C."/>
        </authorList>
    </citation>
    <scope>NUCLEOTIDE SEQUENCE [LARGE SCALE GENOMIC DNA]</scope>
    <source>
        <strain evidence="8 9">Poly21</strain>
    </source>
</reference>
<dbReference type="InterPro" id="IPR006860">
    <property type="entry name" value="FecR"/>
</dbReference>
<organism evidence="8 9">
    <name type="scientific">Allorhodopirellula heiligendammensis</name>
    <dbReference type="NCBI Taxonomy" id="2714739"/>
    <lineage>
        <taxon>Bacteria</taxon>
        <taxon>Pseudomonadati</taxon>
        <taxon>Planctomycetota</taxon>
        <taxon>Planctomycetia</taxon>
        <taxon>Pirellulales</taxon>
        <taxon>Pirellulaceae</taxon>
        <taxon>Allorhodopirellula</taxon>
    </lineage>
</organism>
<feature type="domain" description="FecR protein" evidence="6">
    <location>
        <begin position="145"/>
        <end position="234"/>
    </location>
</feature>
<feature type="region of interest" description="Disordered" evidence="4">
    <location>
        <begin position="404"/>
        <end position="443"/>
    </location>
</feature>
<dbReference type="Proteomes" id="UP000319908">
    <property type="component" value="Unassembled WGS sequence"/>
</dbReference>
<dbReference type="EMBL" id="SJPU01000003">
    <property type="protein sequence ID" value="TWU10480.1"/>
    <property type="molecule type" value="Genomic_DNA"/>
</dbReference>
<dbReference type="AlphaFoldDB" id="A0A5C6BEZ6"/>
<evidence type="ECO:0000256" key="3">
    <source>
        <dbReference type="ARBA" id="ARBA00022729"/>
    </source>
</evidence>
<feature type="domain" description="Carbohydrate-binding module family 96" evidence="7">
    <location>
        <begin position="298"/>
        <end position="417"/>
    </location>
</feature>
<comment type="caution">
    <text evidence="8">The sequence shown here is derived from an EMBL/GenBank/DDBJ whole genome shotgun (WGS) entry which is preliminary data.</text>
</comment>
<keyword evidence="9" id="KW-1185">Reference proteome</keyword>
<evidence type="ECO:0000256" key="2">
    <source>
        <dbReference type="ARBA" id="ARBA00022525"/>
    </source>
</evidence>
<dbReference type="InterPro" id="IPR012373">
    <property type="entry name" value="Ferrdict_sens_TM"/>
</dbReference>
<proteinExistence type="predicted"/>
<dbReference type="Gene3D" id="2.60.120.1440">
    <property type="match status" value="1"/>
</dbReference>
<dbReference type="GO" id="GO:0005576">
    <property type="term" value="C:extracellular region"/>
    <property type="evidence" value="ECO:0007669"/>
    <property type="project" value="UniProtKB-SubCell"/>
</dbReference>
<dbReference type="PANTHER" id="PTHR30273:SF2">
    <property type="entry name" value="PROTEIN FECR"/>
    <property type="match status" value="1"/>
</dbReference>
<evidence type="ECO:0000256" key="4">
    <source>
        <dbReference type="SAM" id="MobiDB-lite"/>
    </source>
</evidence>
<evidence type="ECO:0000256" key="5">
    <source>
        <dbReference type="SAM" id="Phobius"/>
    </source>
</evidence>
<sequence>MTESRFDDLMNCYLDGTATADELSELHKVVHASESWKQQFQAATRLHVLLRETLVEQVELQSIQGTITQPGFGKSRSWMYAMIAIAGVLLITSTIGYQRFFRPGDAGLEMAVCMSVSGSGETSIERGAKRFQAVPNFSLRAGDHVVCDADAQAMVRLADGSILSMEPGARLTLVADSAEVTLQQGEAFFEIAPRRQGMPAFQVRTGHSTVAVMGTIFSLVANDQTELKVYEGSVTLTRNSDRATVEVRSQEMASTGMASFAAEKLSQPPMEVLQLLPTDDVTLDRGEPERNQRLKVEGERRRAYLRFDIPERTGVRSARLRLTQSIDSGTGTLRYFLGDHADWSEDSLAATAAPSLWIQVAERTGVVQRGQVIEVDVSNAVQRPGPITIIVTLDTTDEDDIWFGSRESDTPPQLILSYPPSGVDGSQFPDTNSSQRSGDSEHHGAVRMLKSVAPAANATNHPPVVATQLPRFAQAGQL</sequence>
<name>A0A5C6BEZ6_9BACT</name>
<evidence type="ECO:0000259" key="6">
    <source>
        <dbReference type="Pfam" id="PF04773"/>
    </source>
</evidence>
<evidence type="ECO:0000256" key="1">
    <source>
        <dbReference type="ARBA" id="ARBA00004613"/>
    </source>
</evidence>
<dbReference type="PANTHER" id="PTHR30273">
    <property type="entry name" value="PERIPLASMIC SIGNAL SENSOR AND SIGMA FACTOR ACTIVATOR FECR-RELATED"/>
    <property type="match status" value="1"/>
</dbReference>
<dbReference type="Pfam" id="PF24517">
    <property type="entry name" value="CBM96"/>
    <property type="match status" value="1"/>
</dbReference>
<keyword evidence="5" id="KW-0472">Membrane</keyword>
<gene>
    <name evidence="8" type="ORF">Poly21_43840</name>
</gene>
<evidence type="ECO:0000313" key="8">
    <source>
        <dbReference type="EMBL" id="TWU10480.1"/>
    </source>
</evidence>
<keyword evidence="2" id="KW-0964">Secreted</keyword>